<comment type="similarity">
    <text evidence="3 18">Belongs to the steroid 5-alpha reductase family.</text>
</comment>
<dbReference type="Gene3D" id="1.20.120.1630">
    <property type="match status" value="1"/>
</dbReference>
<dbReference type="PANTHER" id="PTHR10556:SF57">
    <property type="entry name" value="3-OXO-5-ALPHA-STEROID 4-DEHYDROGENASE 1"/>
    <property type="match status" value="1"/>
</dbReference>
<dbReference type="GO" id="GO:0006702">
    <property type="term" value="P:androgen biosynthetic process"/>
    <property type="evidence" value="ECO:0007669"/>
    <property type="project" value="UniProtKB-ARBA"/>
</dbReference>
<dbReference type="EC" id="1.3.1.22" evidence="18"/>
<evidence type="ECO:0000256" key="15">
    <source>
        <dbReference type="ARBA" id="ARBA00048292"/>
    </source>
</evidence>
<dbReference type="InterPro" id="IPR039357">
    <property type="entry name" value="SRD5A/TECR"/>
</dbReference>
<dbReference type="InterPro" id="IPR016636">
    <property type="entry name" value="3-oxo-5-alpha-steroid_4-DH"/>
</dbReference>
<feature type="transmembrane region" description="Helical" evidence="18">
    <location>
        <begin position="122"/>
        <end position="142"/>
    </location>
</feature>
<dbReference type="GO" id="GO:0047751">
    <property type="term" value="F:3-oxo-5-alpha-steroid 4-dehydrogenase (NADP+) activity"/>
    <property type="evidence" value="ECO:0007669"/>
    <property type="project" value="UniProtKB-EC"/>
</dbReference>
<feature type="transmembrane region" description="Helical" evidence="18">
    <location>
        <begin position="154"/>
        <end position="173"/>
    </location>
</feature>
<protein>
    <recommendedName>
        <fullName evidence="18">3-oxo-5alpha-steroid 4-dehydrogenase (NADP(+))</fullName>
        <ecNumber evidence="18">1.3.1.22</ecNumber>
    </recommendedName>
</protein>
<reference evidence="20" key="1">
    <citation type="submission" date="2019-08" db="EMBL/GenBank/DDBJ databases">
        <title>The improved chromosome-level genome for the pearl oyster Pinctada fucata martensii using PacBio sequencing and Hi-C.</title>
        <authorList>
            <person name="Zheng Z."/>
        </authorList>
    </citation>
    <scope>NUCLEOTIDE SEQUENCE</scope>
    <source>
        <strain evidence="20">ZZ-2019</strain>
        <tissue evidence="20">Adductor muscle</tissue>
    </source>
</reference>
<keyword evidence="7" id="KW-0492">Microsome</keyword>
<evidence type="ECO:0000256" key="4">
    <source>
        <dbReference type="ARBA" id="ARBA00022692"/>
    </source>
</evidence>
<keyword evidence="9" id="KW-0726">Sexual differentiation</keyword>
<sequence length="264" mass="30275">MNLVFWIEKILHVDYEILTFLSYNLILWGFVVLIVLQLTSAPYGRYSRDGWGTKIEPRLAWFIQEIPAFLVPLLLLVTTKAPMIKYLPNKILLACFLIHYFQRSFIFPYLMKSGRPTPLIPFLLAFVFCLCNGYLQAGYIITYADFGAGLTSNVSYYLGIILFFVGMAINIHADHVLRNLRKPGEKGYKIPHGGMYNFISCPNFFGEILEWSGFAIANGTVAAISFAIFTACNIGPRACQHHKWYQQKFEDYPKKRKALIPFVL</sequence>
<comment type="catalytic activity">
    <reaction evidence="17">
        <text>17beta-hydroxy-5alpha-androstan-3-one + NADP(+) = testosterone + NADPH + H(+)</text>
        <dbReference type="Rhea" id="RHEA:50820"/>
        <dbReference type="ChEBI" id="CHEBI:15378"/>
        <dbReference type="ChEBI" id="CHEBI:16330"/>
        <dbReference type="ChEBI" id="CHEBI:17347"/>
        <dbReference type="ChEBI" id="CHEBI:57783"/>
        <dbReference type="ChEBI" id="CHEBI:58349"/>
        <dbReference type="EC" id="1.3.1.22"/>
    </reaction>
    <physiologicalReaction direction="right-to-left" evidence="17">
        <dbReference type="Rhea" id="RHEA:50822"/>
    </physiologicalReaction>
</comment>
<dbReference type="GO" id="GO:0007548">
    <property type="term" value="P:sex differentiation"/>
    <property type="evidence" value="ECO:0007669"/>
    <property type="project" value="UniProtKB-KW"/>
</dbReference>
<feature type="transmembrane region" description="Helical" evidence="18">
    <location>
        <begin position="59"/>
        <end position="79"/>
    </location>
</feature>
<evidence type="ECO:0000256" key="1">
    <source>
        <dbReference type="ARBA" id="ARBA00004154"/>
    </source>
</evidence>
<dbReference type="AlphaFoldDB" id="A0AA89BSS7"/>
<dbReference type="EMBL" id="VSWD01000009">
    <property type="protein sequence ID" value="KAK3092950.1"/>
    <property type="molecule type" value="Genomic_DNA"/>
</dbReference>
<evidence type="ECO:0000256" key="6">
    <source>
        <dbReference type="ARBA" id="ARBA00022824"/>
    </source>
</evidence>
<name>A0AA89BSS7_PINIB</name>
<evidence type="ECO:0000256" key="3">
    <source>
        <dbReference type="ARBA" id="ARBA00007742"/>
    </source>
</evidence>
<keyword evidence="6" id="KW-0256">Endoplasmic reticulum</keyword>
<dbReference type="FunFam" id="1.20.120.1630:FF:000002">
    <property type="entry name" value="Steroid 5 alpha-reductase 1"/>
    <property type="match status" value="1"/>
</dbReference>
<accession>A0AA89BSS7</accession>
<evidence type="ECO:0000256" key="18">
    <source>
        <dbReference type="PIRNR" id="PIRNR015596"/>
    </source>
</evidence>
<dbReference type="PROSITE" id="PS50244">
    <property type="entry name" value="S5A_REDUCTASE"/>
    <property type="match status" value="1"/>
</dbReference>
<dbReference type="PIRSF" id="PIRSF015596">
    <property type="entry name" value="5_alpha-SR2"/>
    <property type="match status" value="1"/>
</dbReference>
<evidence type="ECO:0000256" key="9">
    <source>
        <dbReference type="ARBA" id="ARBA00022928"/>
    </source>
</evidence>
<evidence type="ECO:0000256" key="11">
    <source>
        <dbReference type="ARBA" id="ARBA00023002"/>
    </source>
</evidence>
<dbReference type="PANTHER" id="PTHR10556">
    <property type="entry name" value="3-OXO-5-ALPHA-STEROID 4-DEHYDROGENASE"/>
    <property type="match status" value="1"/>
</dbReference>
<keyword evidence="8" id="KW-0521">NADP</keyword>
<dbReference type="Pfam" id="PF02544">
    <property type="entry name" value="Steroid_dh"/>
    <property type="match status" value="1"/>
</dbReference>
<keyword evidence="11" id="KW-0560">Oxidoreductase</keyword>
<feature type="transmembrane region" description="Helical" evidence="18">
    <location>
        <begin position="91"/>
        <end position="110"/>
    </location>
</feature>
<gene>
    <name evidence="20" type="ORF">FSP39_009294</name>
</gene>
<dbReference type="InterPro" id="IPR001104">
    <property type="entry name" value="3-oxo-5_a-steroid_4-DH_C"/>
</dbReference>
<evidence type="ECO:0000256" key="13">
    <source>
        <dbReference type="ARBA" id="ARBA00023136"/>
    </source>
</evidence>
<evidence type="ECO:0000256" key="14">
    <source>
        <dbReference type="ARBA" id="ARBA00037789"/>
    </source>
</evidence>
<dbReference type="GO" id="GO:0030154">
    <property type="term" value="P:cell differentiation"/>
    <property type="evidence" value="ECO:0007669"/>
    <property type="project" value="UniProtKB-KW"/>
</dbReference>
<keyword evidence="13 18" id="KW-0472">Membrane</keyword>
<evidence type="ECO:0000256" key="5">
    <source>
        <dbReference type="ARBA" id="ARBA00022782"/>
    </source>
</evidence>
<keyword evidence="10 18" id="KW-1133">Transmembrane helix</keyword>
<evidence type="ECO:0000256" key="7">
    <source>
        <dbReference type="ARBA" id="ARBA00022848"/>
    </source>
</evidence>
<comment type="catalytic activity">
    <reaction evidence="15">
        <text>5alpha-pregnane-3,20-dione + NADP(+) = progesterone + NADPH + H(+)</text>
        <dbReference type="Rhea" id="RHEA:21952"/>
        <dbReference type="ChEBI" id="CHEBI:15378"/>
        <dbReference type="ChEBI" id="CHEBI:17026"/>
        <dbReference type="ChEBI" id="CHEBI:28952"/>
        <dbReference type="ChEBI" id="CHEBI:57783"/>
        <dbReference type="ChEBI" id="CHEBI:58349"/>
        <dbReference type="EC" id="1.3.1.22"/>
    </reaction>
    <physiologicalReaction direction="right-to-left" evidence="15">
        <dbReference type="Rhea" id="RHEA:21954"/>
    </physiologicalReaction>
</comment>
<evidence type="ECO:0000256" key="10">
    <source>
        <dbReference type="ARBA" id="ARBA00022989"/>
    </source>
</evidence>
<dbReference type="GO" id="GO:0005789">
    <property type="term" value="C:endoplasmic reticulum membrane"/>
    <property type="evidence" value="ECO:0007669"/>
    <property type="project" value="UniProtKB-SubCell"/>
</dbReference>
<keyword evidence="5" id="KW-0221">Differentiation</keyword>
<evidence type="ECO:0000256" key="12">
    <source>
        <dbReference type="ARBA" id="ARBA00023098"/>
    </source>
</evidence>
<proteinExistence type="inferred from homology"/>
<evidence type="ECO:0000256" key="2">
    <source>
        <dbReference type="ARBA" id="ARBA00004477"/>
    </source>
</evidence>
<organism evidence="20 21">
    <name type="scientific">Pinctada imbricata</name>
    <name type="common">Atlantic pearl-oyster</name>
    <name type="synonym">Pinctada martensii</name>
    <dbReference type="NCBI Taxonomy" id="66713"/>
    <lineage>
        <taxon>Eukaryota</taxon>
        <taxon>Metazoa</taxon>
        <taxon>Spiralia</taxon>
        <taxon>Lophotrochozoa</taxon>
        <taxon>Mollusca</taxon>
        <taxon>Bivalvia</taxon>
        <taxon>Autobranchia</taxon>
        <taxon>Pteriomorphia</taxon>
        <taxon>Pterioida</taxon>
        <taxon>Pterioidea</taxon>
        <taxon>Pteriidae</taxon>
        <taxon>Pinctada</taxon>
    </lineage>
</organism>
<comment type="function">
    <text evidence="14">Converts testosterone into 5-alpha-dihydrotestosterone and progesterone or corticosterone into their corresponding 5-alpha-3-oxosteroids. It plays a central role in sexual differentiation and androgen physiology.</text>
</comment>
<comment type="catalytic activity">
    <reaction evidence="18">
        <text>a 3-oxo-5alpha-steroid + NADP(+) = a 3-oxo-Delta(4)-steroid + NADPH + H(+)</text>
        <dbReference type="Rhea" id="RHEA:54384"/>
        <dbReference type="ChEBI" id="CHEBI:13601"/>
        <dbReference type="ChEBI" id="CHEBI:15378"/>
        <dbReference type="ChEBI" id="CHEBI:47909"/>
        <dbReference type="ChEBI" id="CHEBI:57783"/>
        <dbReference type="ChEBI" id="CHEBI:58349"/>
        <dbReference type="EC" id="1.3.1.22"/>
    </reaction>
</comment>
<evidence type="ECO:0000256" key="16">
    <source>
        <dbReference type="ARBA" id="ARBA00049166"/>
    </source>
</evidence>
<evidence type="ECO:0000313" key="21">
    <source>
        <dbReference type="Proteomes" id="UP001186944"/>
    </source>
</evidence>
<dbReference type="Proteomes" id="UP001186944">
    <property type="component" value="Unassembled WGS sequence"/>
</dbReference>
<evidence type="ECO:0000256" key="8">
    <source>
        <dbReference type="ARBA" id="ARBA00022857"/>
    </source>
</evidence>
<comment type="caution">
    <text evidence="20">The sequence shown here is derived from an EMBL/GenBank/DDBJ whole genome shotgun (WGS) entry which is preliminary data.</text>
</comment>
<keyword evidence="12" id="KW-0443">Lipid metabolism</keyword>
<feature type="domain" description="3-oxo-5-alpha-steroid 4-dehydrogenase C-terminal" evidence="19">
    <location>
        <begin position="116"/>
        <end position="264"/>
    </location>
</feature>
<evidence type="ECO:0000259" key="19">
    <source>
        <dbReference type="Pfam" id="PF02544"/>
    </source>
</evidence>
<evidence type="ECO:0000313" key="20">
    <source>
        <dbReference type="EMBL" id="KAK3092950.1"/>
    </source>
</evidence>
<feature type="transmembrane region" description="Helical" evidence="18">
    <location>
        <begin position="20"/>
        <end position="38"/>
    </location>
</feature>
<comment type="catalytic activity">
    <reaction evidence="16">
        <text>androst-4-ene-3,17-dione + NADPH + H(+) = 5alpha-androstan-3,17-dione + NADP(+)</text>
        <dbReference type="Rhea" id="RHEA:50816"/>
        <dbReference type="ChEBI" id="CHEBI:15378"/>
        <dbReference type="ChEBI" id="CHEBI:15994"/>
        <dbReference type="ChEBI" id="CHEBI:16422"/>
        <dbReference type="ChEBI" id="CHEBI:57783"/>
        <dbReference type="ChEBI" id="CHEBI:58349"/>
    </reaction>
    <physiologicalReaction direction="left-to-right" evidence="16">
        <dbReference type="Rhea" id="RHEA:50817"/>
    </physiologicalReaction>
</comment>
<keyword evidence="4 18" id="KW-0812">Transmembrane</keyword>
<evidence type="ECO:0000256" key="17">
    <source>
        <dbReference type="ARBA" id="ARBA00049397"/>
    </source>
</evidence>
<comment type="subcellular location">
    <subcellularLocation>
        <location evidence="2">Endoplasmic reticulum membrane</location>
        <topology evidence="2">Multi-pass membrane protein</topology>
    </subcellularLocation>
    <subcellularLocation>
        <location evidence="1">Microsome membrane</location>
        <topology evidence="1">Multi-pass membrane protein</topology>
    </subcellularLocation>
</comment>
<keyword evidence="21" id="KW-1185">Reference proteome</keyword>